<dbReference type="NCBIfam" id="NF033517">
    <property type="entry name" value="transpos_IS66"/>
    <property type="match status" value="1"/>
</dbReference>
<dbReference type="Proteomes" id="UP000029736">
    <property type="component" value="Unassembled WGS sequence"/>
</dbReference>
<organism evidence="4 5">
    <name type="scientific">Phaeodactylibacter xiamenensis</name>
    <dbReference type="NCBI Taxonomy" id="1524460"/>
    <lineage>
        <taxon>Bacteria</taxon>
        <taxon>Pseudomonadati</taxon>
        <taxon>Bacteroidota</taxon>
        <taxon>Saprospiria</taxon>
        <taxon>Saprospirales</taxon>
        <taxon>Haliscomenobacteraceae</taxon>
        <taxon>Phaeodactylibacter</taxon>
    </lineage>
</organism>
<reference evidence="4 5" key="1">
    <citation type="journal article" date="2014" name="Int. J. Syst. Evol. Microbiol.">
        <title>Phaeodactylibacter xiamenensis gen. nov., sp. nov., a member of the family Saprospiraceae isolated from the marine alga Phaeodactylum tricornutum.</title>
        <authorList>
            <person name="Chen Z.Jr."/>
            <person name="Lei X."/>
            <person name="Lai Q."/>
            <person name="Li Y."/>
            <person name="Zhang B."/>
            <person name="Zhang J."/>
            <person name="Zhang H."/>
            <person name="Yang L."/>
            <person name="Zheng W."/>
            <person name="Tian Y."/>
            <person name="Yu Z."/>
            <person name="Xu H.Jr."/>
            <person name="Zheng T."/>
        </authorList>
    </citation>
    <scope>NUCLEOTIDE SEQUENCE [LARGE SCALE GENOMIC DNA]</scope>
    <source>
        <strain evidence="4 5">KD52</strain>
    </source>
</reference>
<accession>A0A098RYX6</accession>
<feature type="region of interest" description="Disordered" evidence="1">
    <location>
        <begin position="50"/>
        <end position="98"/>
    </location>
</feature>
<dbReference type="OrthoDB" id="151215at2"/>
<dbReference type="Pfam" id="PF20042">
    <property type="entry name" value="DUF6444"/>
    <property type="match status" value="1"/>
</dbReference>
<dbReference type="InterPro" id="IPR052344">
    <property type="entry name" value="Transposase-related"/>
</dbReference>
<evidence type="ECO:0000256" key="1">
    <source>
        <dbReference type="SAM" id="MobiDB-lite"/>
    </source>
</evidence>
<feature type="compositionally biased region" description="Basic residues" evidence="1">
    <location>
        <begin position="379"/>
        <end position="390"/>
    </location>
</feature>
<feature type="region of interest" description="Disordered" evidence="1">
    <location>
        <begin position="371"/>
        <end position="390"/>
    </location>
</feature>
<evidence type="ECO:0000313" key="4">
    <source>
        <dbReference type="EMBL" id="KGE85125.1"/>
    </source>
</evidence>
<dbReference type="EMBL" id="JPOS01000093">
    <property type="protein sequence ID" value="KGE85125.1"/>
    <property type="molecule type" value="Genomic_DNA"/>
</dbReference>
<evidence type="ECO:0000259" key="3">
    <source>
        <dbReference type="Pfam" id="PF20042"/>
    </source>
</evidence>
<dbReference type="AlphaFoldDB" id="A0A098RYX6"/>
<feature type="domain" description="Transposase IS66 central" evidence="2">
    <location>
        <begin position="169"/>
        <end position="446"/>
    </location>
</feature>
<feature type="domain" description="DUF6444" evidence="3">
    <location>
        <begin position="3"/>
        <end position="93"/>
    </location>
</feature>
<dbReference type="InterPro" id="IPR004291">
    <property type="entry name" value="Transposase_IS66_central"/>
</dbReference>
<dbReference type="PANTHER" id="PTHR33678:SF1">
    <property type="entry name" value="BLL1576 PROTEIN"/>
    <property type="match status" value="1"/>
</dbReference>
<keyword evidence="5" id="KW-1185">Reference proteome</keyword>
<gene>
    <name evidence="4" type="ORF">IX84_29990</name>
</gene>
<name>A0A098RYX6_9BACT</name>
<dbReference type="RefSeq" id="WP_063978310.1">
    <property type="nucleotide sequence ID" value="NZ_JPOS01000093.1"/>
</dbReference>
<sequence>MLPEPLQQAIRRLPEEARVLVEAIVVFYDHHYKSKIQELEARIKELEDQISKNSRNSSKPPSSDEFEKPAPKSQRKKTGRKAGGQKGHEGANLKMVDSPDEKELHKVEFCACCQKSLRRQKADSIECRQVYDLPPLELIITEHQAEVKRCSCGHVNRADFPAGVNHYVQYGPNIKSLLVYMQDYQLLPYERTKEFVQDIFGHQLSTGTLYNIRHTAFGQLGTFEERLKALLTTAVVAGFDETGIRIMTQRLWLHSCSTSQHAYYEPHAKRGQAAMDDIGILPKFEGIAIHDFWKSYYRYGREHGLCNAHLLRELTFVKERHKQAWADELAGLLLKMKAAKERAIAKGKQFLSPATLSRYRSLYEGLVQKGLKANPYKPPPKKKRGRDKKTKPRNLIERFRDYADDILRFFYDFKVPFDNNFSERDIRMMKVKQKISGCFRSFDGARFFARIRSFIVTARKQNINVFKALKNLFMDSSIVFQLTSTQAC</sequence>
<evidence type="ECO:0000259" key="2">
    <source>
        <dbReference type="Pfam" id="PF03050"/>
    </source>
</evidence>
<dbReference type="InterPro" id="IPR045618">
    <property type="entry name" value="DUF6444"/>
</dbReference>
<comment type="caution">
    <text evidence="4">The sequence shown here is derived from an EMBL/GenBank/DDBJ whole genome shotgun (WGS) entry which is preliminary data.</text>
</comment>
<feature type="compositionally biased region" description="Low complexity" evidence="1">
    <location>
        <begin position="51"/>
        <end position="63"/>
    </location>
</feature>
<protein>
    <recommendedName>
        <fullName evidence="6">Transposase</fullName>
    </recommendedName>
</protein>
<dbReference type="PANTHER" id="PTHR33678">
    <property type="entry name" value="BLL1576 PROTEIN"/>
    <property type="match status" value="1"/>
</dbReference>
<evidence type="ECO:0008006" key="6">
    <source>
        <dbReference type="Google" id="ProtNLM"/>
    </source>
</evidence>
<proteinExistence type="predicted"/>
<feature type="compositionally biased region" description="Basic and acidic residues" evidence="1">
    <location>
        <begin position="86"/>
        <end position="98"/>
    </location>
</feature>
<evidence type="ECO:0000313" key="5">
    <source>
        <dbReference type="Proteomes" id="UP000029736"/>
    </source>
</evidence>
<dbReference type="Pfam" id="PF03050">
    <property type="entry name" value="DDE_Tnp_IS66"/>
    <property type="match status" value="1"/>
</dbReference>